<protein>
    <submittedName>
        <fullName evidence="2">LegC family aminotransferase</fullName>
    </submittedName>
</protein>
<dbReference type="Gene3D" id="3.40.640.10">
    <property type="entry name" value="Type I PLP-dependent aspartate aminotransferase-like (Major domain)"/>
    <property type="match status" value="1"/>
</dbReference>
<evidence type="ECO:0000313" key="3">
    <source>
        <dbReference type="Proteomes" id="UP001525890"/>
    </source>
</evidence>
<keyword evidence="1" id="KW-0663">Pyridoxal phosphate</keyword>
<keyword evidence="3" id="KW-1185">Reference proteome</keyword>
<dbReference type="Gene3D" id="3.90.1150.10">
    <property type="entry name" value="Aspartate Aminotransferase, domain 1"/>
    <property type="match status" value="1"/>
</dbReference>
<reference evidence="2 3" key="1">
    <citation type="journal article" date="2022" name="Front. Microbiol.">
        <title>High genomic differentiation and limited gene flow indicate recent cryptic speciation within the genus Laspinema (cyanobacteria).</title>
        <authorList>
            <person name="Stanojkovic A."/>
            <person name="Skoupy S."/>
            <person name="Skaloud P."/>
            <person name="Dvorak P."/>
        </authorList>
    </citation>
    <scope>NUCLEOTIDE SEQUENCE [LARGE SCALE GENOMIC DNA]</scope>
    <source>
        <strain evidence="2 3">D2a</strain>
    </source>
</reference>
<organism evidence="2 3">
    <name type="scientific">Laspinema palackyanum D2a</name>
    <dbReference type="NCBI Taxonomy" id="2953684"/>
    <lineage>
        <taxon>Bacteria</taxon>
        <taxon>Bacillati</taxon>
        <taxon>Cyanobacteriota</taxon>
        <taxon>Cyanophyceae</taxon>
        <taxon>Oscillatoriophycideae</taxon>
        <taxon>Oscillatoriales</taxon>
        <taxon>Laspinemataceae</taxon>
        <taxon>Laspinema</taxon>
        <taxon>Laspinema palackyanum</taxon>
    </lineage>
</organism>
<evidence type="ECO:0000256" key="1">
    <source>
        <dbReference type="RuleBase" id="RU004508"/>
    </source>
</evidence>
<dbReference type="PANTHER" id="PTHR30244">
    <property type="entry name" value="TRANSAMINASE"/>
    <property type="match status" value="1"/>
</dbReference>
<accession>A0ABT2MUY5</accession>
<dbReference type="Pfam" id="PF01041">
    <property type="entry name" value="DegT_DnrJ_EryC1"/>
    <property type="match status" value="1"/>
</dbReference>
<dbReference type="NCBIfam" id="TIGR04181">
    <property type="entry name" value="NHT_00031"/>
    <property type="match status" value="1"/>
</dbReference>
<dbReference type="InterPro" id="IPR015421">
    <property type="entry name" value="PyrdxlP-dep_Trfase_major"/>
</dbReference>
<dbReference type="GO" id="GO:0008483">
    <property type="term" value="F:transaminase activity"/>
    <property type="evidence" value="ECO:0007669"/>
    <property type="project" value="UniProtKB-KW"/>
</dbReference>
<sequence length="391" mass="43181">MDKIEQNFLHALQTVLGQPNPFVPLHEPEFMGNEWERVKDCLDSTFVSSIGKYVDHFEVMLAEYTGAKYAVALVNGTAALHIALLLAGVKPGDEVLIPALSFVATANAVSHCGAIPHFIDSEFETLGIDPFALNDYLNDFSLSSSEGLTNRFTGRRIAAVVPMHTYGHPVDMTSLLDVANRYHLPVVEDAAESLGSRYQGQHTGTFGRLGTLSFNGNKVITTGGGGAILTNDAELAQQAKHLTTTAKHPHRWEFFHDAVAWNYRLPNLNAALGCAQLEQLPDFLHRKRLLAQQYQEIYREMEGIDFVVEPANSQSNYWLNTLELRQPSFEMRDRLLTAANDAGYQCRPTWKLLHKLPMYADCPHAPLPVAEQLEASLINVPSSAKLAGAGI</sequence>
<dbReference type="RefSeq" id="WP_368008059.1">
    <property type="nucleotide sequence ID" value="NZ_JAMXFF010000033.1"/>
</dbReference>
<dbReference type="Proteomes" id="UP001525890">
    <property type="component" value="Unassembled WGS sequence"/>
</dbReference>
<dbReference type="InterPro" id="IPR026385">
    <property type="entry name" value="LegC-like"/>
</dbReference>
<dbReference type="CDD" id="cd00616">
    <property type="entry name" value="AHBA_syn"/>
    <property type="match status" value="1"/>
</dbReference>
<dbReference type="InterPro" id="IPR000653">
    <property type="entry name" value="DegT/StrS_aminotransferase"/>
</dbReference>
<proteinExistence type="inferred from homology"/>
<dbReference type="InterPro" id="IPR015424">
    <property type="entry name" value="PyrdxlP-dep_Trfase"/>
</dbReference>
<dbReference type="PANTHER" id="PTHR30244:SF30">
    <property type="entry name" value="BLR5990 PROTEIN"/>
    <property type="match status" value="1"/>
</dbReference>
<keyword evidence="2" id="KW-0032">Aminotransferase</keyword>
<comment type="similarity">
    <text evidence="1">Belongs to the DegT/DnrJ/EryC1 family.</text>
</comment>
<comment type="caution">
    <text evidence="2">The sequence shown here is derived from an EMBL/GenBank/DDBJ whole genome shotgun (WGS) entry which is preliminary data.</text>
</comment>
<dbReference type="PIRSF" id="PIRSF000390">
    <property type="entry name" value="PLP_StrS"/>
    <property type="match status" value="1"/>
</dbReference>
<name>A0ABT2MUY5_9CYAN</name>
<dbReference type="InterPro" id="IPR015422">
    <property type="entry name" value="PyrdxlP-dep_Trfase_small"/>
</dbReference>
<keyword evidence="2" id="KW-0808">Transferase</keyword>
<dbReference type="EMBL" id="JAMXFF010000033">
    <property type="protein sequence ID" value="MCT7968544.1"/>
    <property type="molecule type" value="Genomic_DNA"/>
</dbReference>
<gene>
    <name evidence="2" type="ORF">NG799_19740</name>
</gene>
<evidence type="ECO:0000313" key="2">
    <source>
        <dbReference type="EMBL" id="MCT7968544.1"/>
    </source>
</evidence>
<dbReference type="SUPFAM" id="SSF53383">
    <property type="entry name" value="PLP-dependent transferases"/>
    <property type="match status" value="1"/>
</dbReference>